<protein>
    <submittedName>
        <fullName evidence="1">Uncharacterized protein</fullName>
    </submittedName>
</protein>
<reference evidence="1" key="2">
    <citation type="journal article" date="2015" name="Fish Shellfish Immunol.">
        <title>Early steps in the European eel (Anguilla anguilla)-Vibrio vulnificus interaction in the gills: Role of the RtxA13 toxin.</title>
        <authorList>
            <person name="Callol A."/>
            <person name="Pajuelo D."/>
            <person name="Ebbesson L."/>
            <person name="Teles M."/>
            <person name="MacKenzie S."/>
            <person name="Amaro C."/>
        </authorList>
    </citation>
    <scope>NUCLEOTIDE SEQUENCE</scope>
</reference>
<accession>A0A0E9W8H1</accession>
<evidence type="ECO:0000313" key="1">
    <source>
        <dbReference type="EMBL" id="JAH86667.1"/>
    </source>
</evidence>
<reference evidence="1" key="1">
    <citation type="submission" date="2014-11" db="EMBL/GenBank/DDBJ databases">
        <authorList>
            <person name="Amaro Gonzalez C."/>
        </authorList>
    </citation>
    <scope>NUCLEOTIDE SEQUENCE</scope>
</reference>
<sequence length="35" mass="3799">MSFKLFTGAQGISLLQVPLISAQRNTALFSTSKSR</sequence>
<proteinExistence type="predicted"/>
<dbReference type="EMBL" id="GBXM01021910">
    <property type="protein sequence ID" value="JAH86667.1"/>
    <property type="molecule type" value="Transcribed_RNA"/>
</dbReference>
<dbReference type="AlphaFoldDB" id="A0A0E9W8H1"/>
<organism evidence="1">
    <name type="scientific">Anguilla anguilla</name>
    <name type="common">European freshwater eel</name>
    <name type="synonym">Muraena anguilla</name>
    <dbReference type="NCBI Taxonomy" id="7936"/>
    <lineage>
        <taxon>Eukaryota</taxon>
        <taxon>Metazoa</taxon>
        <taxon>Chordata</taxon>
        <taxon>Craniata</taxon>
        <taxon>Vertebrata</taxon>
        <taxon>Euteleostomi</taxon>
        <taxon>Actinopterygii</taxon>
        <taxon>Neopterygii</taxon>
        <taxon>Teleostei</taxon>
        <taxon>Anguilliformes</taxon>
        <taxon>Anguillidae</taxon>
        <taxon>Anguilla</taxon>
    </lineage>
</organism>
<name>A0A0E9W8H1_ANGAN</name>